<feature type="region of interest" description="Disordered" evidence="10">
    <location>
        <begin position="50"/>
        <end position="210"/>
    </location>
</feature>
<dbReference type="InterPro" id="IPR037917">
    <property type="entry name" value="Ypt35_PX"/>
</dbReference>
<proteinExistence type="inferred from homology"/>
<accession>A0A2P5HUT7</accession>
<dbReference type="STRING" id="158607.A0A2P5HUT7"/>
<evidence type="ECO:0000256" key="4">
    <source>
        <dbReference type="ARBA" id="ARBA00022554"/>
    </source>
</evidence>
<comment type="function">
    <text evidence="7">Recruits the lipid transfer protein VPS13 to endosomal and vacuolar membranes.</text>
</comment>
<name>A0A2P5HUT7_DIAHE</name>
<dbReference type="GO" id="GO:0010008">
    <property type="term" value="C:endosome membrane"/>
    <property type="evidence" value="ECO:0007669"/>
    <property type="project" value="UniProtKB-SubCell"/>
</dbReference>
<feature type="compositionally biased region" description="Polar residues" evidence="10">
    <location>
        <begin position="194"/>
        <end position="210"/>
    </location>
</feature>
<keyword evidence="6" id="KW-0472">Membrane</keyword>
<organism evidence="12 13">
    <name type="scientific">Diaporthe helianthi</name>
    <dbReference type="NCBI Taxonomy" id="158607"/>
    <lineage>
        <taxon>Eukaryota</taxon>
        <taxon>Fungi</taxon>
        <taxon>Dikarya</taxon>
        <taxon>Ascomycota</taxon>
        <taxon>Pezizomycotina</taxon>
        <taxon>Sordariomycetes</taxon>
        <taxon>Sordariomycetidae</taxon>
        <taxon>Diaporthales</taxon>
        <taxon>Diaporthaceae</taxon>
        <taxon>Diaporthe</taxon>
    </lineage>
</organism>
<keyword evidence="13" id="KW-1185">Reference proteome</keyword>
<dbReference type="EMBL" id="MAVT02000695">
    <property type="protein sequence ID" value="POS74020.1"/>
    <property type="molecule type" value="Genomic_DNA"/>
</dbReference>
<dbReference type="InterPro" id="IPR001683">
    <property type="entry name" value="PX_dom"/>
</dbReference>
<dbReference type="InterPro" id="IPR036871">
    <property type="entry name" value="PX_dom_sf"/>
</dbReference>
<dbReference type="PANTHER" id="PTHR10555">
    <property type="entry name" value="SORTING NEXIN"/>
    <property type="match status" value="1"/>
</dbReference>
<keyword evidence="4" id="KW-0926">Vacuole</keyword>
<dbReference type="Proteomes" id="UP000094444">
    <property type="component" value="Unassembled WGS sequence"/>
</dbReference>
<evidence type="ECO:0000313" key="12">
    <source>
        <dbReference type="EMBL" id="POS74020.1"/>
    </source>
</evidence>
<keyword evidence="5" id="KW-0967">Endosome</keyword>
<reference evidence="12" key="1">
    <citation type="submission" date="2017-09" db="EMBL/GenBank/DDBJ databases">
        <title>Polyketide synthases of a Diaporthe helianthi virulent isolate.</title>
        <authorList>
            <person name="Baroncelli R."/>
        </authorList>
    </citation>
    <scope>NUCLEOTIDE SEQUENCE [LARGE SCALE GENOMIC DNA]</scope>
    <source>
        <strain evidence="12">7/96</strain>
    </source>
</reference>
<dbReference type="GO" id="GO:0005774">
    <property type="term" value="C:vacuolar membrane"/>
    <property type="evidence" value="ECO:0007669"/>
    <property type="project" value="UniProtKB-SubCell"/>
</dbReference>
<evidence type="ECO:0000313" key="13">
    <source>
        <dbReference type="Proteomes" id="UP000094444"/>
    </source>
</evidence>
<dbReference type="GO" id="GO:0032266">
    <property type="term" value="F:phosphatidylinositol-3-phosphate binding"/>
    <property type="evidence" value="ECO:0007669"/>
    <property type="project" value="InterPro"/>
</dbReference>
<dbReference type="PANTHER" id="PTHR10555:SF170">
    <property type="entry name" value="FI18122P1"/>
    <property type="match status" value="1"/>
</dbReference>
<feature type="compositionally biased region" description="Low complexity" evidence="10">
    <location>
        <begin position="174"/>
        <end position="186"/>
    </location>
</feature>
<dbReference type="InParanoid" id="A0A2P5HUT7"/>
<evidence type="ECO:0000256" key="2">
    <source>
        <dbReference type="ARBA" id="ARBA00004177"/>
    </source>
</evidence>
<feature type="compositionally biased region" description="Basic and acidic residues" evidence="10">
    <location>
        <begin position="232"/>
        <end position="248"/>
    </location>
</feature>
<evidence type="ECO:0000256" key="7">
    <source>
        <dbReference type="ARBA" id="ARBA00033728"/>
    </source>
</evidence>
<evidence type="ECO:0000256" key="3">
    <source>
        <dbReference type="ARBA" id="ARBA00007426"/>
    </source>
</evidence>
<comment type="subcellular location">
    <subcellularLocation>
        <location evidence="2">Endosome</location>
    </subcellularLocation>
    <subcellularLocation>
        <location evidence="1">Vacuole membrane</location>
        <topology evidence="1">Peripheral membrane protein</topology>
    </subcellularLocation>
</comment>
<evidence type="ECO:0000256" key="6">
    <source>
        <dbReference type="ARBA" id="ARBA00023136"/>
    </source>
</evidence>
<comment type="similarity">
    <text evidence="3">Belongs to the YPT35 family.</text>
</comment>
<dbReference type="AlphaFoldDB" id="A0A2P5HUT7"/>
<feature type="compositionally biased region" description="Basic and acidic residues" evidence="10">
    <location>
        <begin position="65"/>
        <end position="75"/>
    </location>
</feature>
<evidence type="ECO:0000256" key="5">
    <source>
        <dbReference type="ARBA" id="ARBA00022753"/>
    </source>
</evidence>
<dbReference type="CDD" id="cd07280">
    <property type="entry name" value="PX_YPT35"/>
    <property type="match status" value="1"/>
</dbReference>
<gene>
    <name evidence="12" type="ORF">DHEL01_v207582</name>
</gene>
<sequence>MFDDEKDLLGILGNLMVFDPEVLSERTQCSPTARFNRGLTVASPNGFMASAAHPRISPRSLNGRVDGDGTTKRVADDDDSVATEQFPAFDPAHDGSEDDLTSSSHHYTHQQPSASKNRATMDGSNNGFDDGQEPSSHHPAPDSPDDADLPPTPLSNVDPLPELDHQSQESALETSIVTSPSVTSPPYWAHGHTINGTGAASRASHGNQSTESLLPGAITLQDNEAEDDEGEPSDRQRNSDETRTSYGRDRNRACWAKSVEVTNYVIVNSSATNIGAFVVWNIRVQTLSGPFMNIRKRYSEFDDFRHQLTSTFPNFEAAVPTLPPKSVISRFRPKFLEKRRAGLQYFLNCILLNPEFSGSPVLKDFLFA</sequence>
<comment type="caution">
    <text evidence="12">The sequence shown here is derived from an EMBL/GenBank/DDBJ whole genome shotgun (WGS) entry which is preliminary data.</text>
</comment>
<feature type="compositionally biased region" description="Polar residues" evidence="10">
    <location>
        <begin position="101"/>
        <end position="127"/>
    </location>
</feature>
<dbReference type="Pfam" id="PF00787">
    <property type="entry name" value="PX"/>
    <property type="match status" value="1"/>
</dbReference>
<feature type="domain" description="PX" evidence="11">
    <location>
        <begin position="258"/>
        <end position="368"/>
    </location>
</feature>
<evidence type="ECO:0000256" key="1">
    <source>
        <dbReference type="ARBA" id="ARBA00004148"/>
    </source>
</evidence>
<dbReference type="OrthoDB" id="10254720at2759"/>
<dbReference type="SUPFAM" id="SSF64268">
    <property type="entry name" value="PX domain"/>
    <property type="match status" value="1"/>
</dbReference>
<protein>
    <recommendedName>
        <fullName evidence="8">Endosomal/vacuolar adapter protein YPT35</fullName>
    </recommendedName>
    <alternativeName>
        <fullName evidence="9">PX domain-containing protein YPT35</fullName>
    </alternativeName>
</protein>
<evidence type="ECO:0000256" key="10">
    <source>
        <dbReference type="SAM" id="MobiDB-lite"/>
    </source>
</evidence>
<dbReference type="Gene3D" id="3.30.1520.10">
    <property type="entry name" value="Phox-like domain"/>
    <property type="match status" value="1"/>
</dbReference>
<evidence type="ECO:0000256" key="8">
    <source>
        <dbReference type="ARBA" id="ARBA00033774"/>
    </source>
</evidence>
<evidence type="ECO:0000259" key="11">
    <source>
        <dbReference type="PROSITE" id="PS50195"/>
    </source>
</evidence>
<feature type="region of interest" description="Disordered" evidence="10">
    <location>
        <begin position="222"/>
        <end position="248"/>
    </location>
</feature>
<dbReference type="SMART" id="SM00312">
    <property type="entry name" value="PX"/>
    <property type="match status" value="1"/>
</dbReference>
<dbReference type="PROSITE" id="PS50195">
    <property type="entry name" value="PX"/>
    <property type="match status" value="1"/>
</dbReference>
<evidence type="ECO:0000256" key="9">
    <source>
        <dbReference type="ARBA" id="ARBA00033785"/>
    </source>
</evidence>